<accession>A0ABQ6HKJ2</accession>
<dbReference type="RefSeq" id="WP_241442683.1">
    <property type="nucleotide sequence ID" value="NZ_BSUJ01000001.1"/>
</dbReference>
<feature type="transmembrane region" description="Helical" evidence="1">
    <location>
        <begin position="6"/>
        <end position="29"/>
    </location>
</feature>
<evidence type="ECO:0000256" key="1">
    <source>
        <dbReference type="SAM" id="Phobius"/>
    </source>
</evidence>
<proteinExistence type="predicted"/>
<protein>
    <recommendedName>
        <fullName evidence="4">DUF4345 domain-containing protein</fullName>
    </recommendedName>
</protein>
<evidence type="ECO:0000313" key="2">
    <source>
        <dbReference type="EMBL" id="GMA18984.1"/>
    </source>
</evidence>
<evidence type="ECO:0008006" key="4">
    <source>
        <dbReference type="Google" id="ProtNLM"/>
    </source>
</evidence>
<evidence type="ECO:0000313" key="3">
    <source>
        <dbReference type="Proteomes" id="UP001157109"/>
    </source>
</evidence>
<keyword evidence="1" id="KW-1133">Transmembrane helix</keyword>
<name>A0ABQ6HKJ2_9MICO</name>
<organism evidence="2 3">
    <name type="scientific">Arsenicicoccus piscis</name>
    <dbReference type="NCBI Taxonomy" id="673954"/>
    <lineage>
        <taxon>Bacteria</taxon>
        <taxon>Bacillati</taxon>
        <taxon>Actinomycetota</taxon>
        <taxon>Actinomycetes</taxon>
        <taxon>Micrococcales</taxon>
        <taxon>Intrasporangiaceae</taxon>
        <taxon>Arsenicicoccus</taxon>
    </lineage>
</organism>
<keyword evidence="1" id="KW-0812">Transmembrane</keyword>
<feature type="transmembrane region" description="Helical" evidence="1">
    <location>
        <begin position="105"/>
        <end position="127"/>
    </location>
</feature>
<reference evidence="3" key="1">
    <citation type="journal article" date="2019" name="Int. J. Syst. Evol. Microbiol.">
        <title>The Global Catalogue of Microorganisms (GCM) 10K type strain sequencing project: providing services to taxonomists for standard genome sequencing and annotation.</title>
        <authorList>
            <consortium name="The Broad Institute Genomics Platform"/>
            <consortium name="The Broad Institute Genome Sequencing Center for Infectious Disease"/>
            <person name="Wu L."/>
            <person name="Ma J."/>
        </authorList>
    </citation>
    <scope>NUCLEOTIDE SEQUENCE [LARGE SCALE GENOMIC DNA]</scope>
    <source>
        <strain evidence="3">NBRC 105830</strain>
    </source>
</reference>
<comment type="caution">
    <text evidence="2">The sequence shown here is derived from an EMBL/GenBank/DDBJ whole genome shotgun (WGS) entry which is preliminary data.</text>
</comment>
<keyword evidence="1" id="KW-0472">Membrane</keyword>
<keyword evidence="3" id="KW-1185">Reference proteome</keyword>
<sequence length="134" mass="13944">MTLLLQIVVVAVLGAAAMGLGSPLVSFVFRRIDRRERAEGVDRPSILAAGVMLRGGTWIGVLERLAIYAGILAGFGEVIAVTLAVKALARYPELRATSSATAERFIIGTFVSVLFAAGCAGLALWLLSLVAGAT</sequence>
<gene>
    <name evidence="2" type="ORF">GCM10025862_10050</name>
</gene>
<dbReference type="EMBL" id="BSUJ01000001">
    <property type="protein sequence ID" value="GMA18984.1"/>
    <property type="molecule type" value="Genomic_DNA"/>
</dbReference>
<dbReference type="Proteomes" id="UP001157109">
    <property type="component" value="Unassembled WGS sequence"/>
</dbReference>
<feature type="transmembrane region" description="Helical" evidence="1">
    <location>
        <begin position="65"/>
        <end position="85"/>
    </location>
</feature>